<dbReference type="AlphaFoldDB" id="G0TVR3"/>
<comment type="pathway">
    <text evidence="1">Metabolic intermediate biosynthesis; 5-phospho-alpha-D-ribose 1-diphosphate biosynthesis; 5-phospho-alpha-D-ribose 1-diphosphate from D-ribose 5-phosphate (route I): step 1/1.</text>
</comment>
<dbReference type="CDD" id="cd06223">
    <property type="entry name" value="PRTases_typeI"/>
    <property type="match status" value="1"/>
</dbReference>
<dbReference type="InterPro" id="IPR029057">
    <property type="entry name" value="PRTase-like"/>
</dbReference>
<protein>
    <recommendedName>
        <fullName evidence="3">ribose-phosphate diphosphokinase</fullName>
        <ecNumber evidence="3">2.7.6.1</ecNumber>
    </recommendedName>
</protein>
<organism evidence="13">
    <name type="scientific">Trypanosoma vivax (strain Y486)</name>
    <dbReference type="NCBI Taxonomy" id="1055687"/>
    <lineage>
        <taxon>Eukaryota</taxon>
        <taxon>Discoba</taxon>
        <taxon>Euglenozoa</taxon>
        <taxon>Kinetoplastea</taxon>
        <taxon>Metakinetoplastina</taxon>
        <taxon>Trypanosomatida</taxon>
        <taxon>Trypanosomatidae</taxon>
        <taxon>Trypanosoma</taxon>
        <taxon>Duttonella</taxon>
    </lineage>
</organism>
<name>G0TVR3_TRYVY</name>
<keyword evidence="4 13" id="KW-0808">Transferase</keyword>
<feature type="domain" description="Ribose-phosphate pyrophosphokinase N-terminal" evidence="12">
    <location>
        <begin position="57"/>
        <end position="176"/>
    </location>
</feature>
<dbReference type="VEuPathDB" id="TriTrypDB:TvY486_0502330"/>
<dbReference type="EMBL" id="HE573021">
    <property type="protein sequence ID" value="CCC48029.1"/>
    <property type="molecule type" value="Genomic_DNA"/>
</dbReference>
<evidence type="ECO:0000256" key="7">
    <source>
        <dbReference type="ARBA" id="ARBA00022741"/>
    </source>
</evidence>
<dbReference type="GO" id="GO:0000287">
    <property type="term" value="F:magnesium ion binding"/>
    <property type="evidence" value="ECO:0007669"/>
    <property type="project" value="InterPro"/>
</dbReference>
<dbReference type="PANTHER" id="PTHR10210">
    <property type="entry name" value="RIBOSE-PHOSPHATE DIPHOSPHOKINASE FAMILY MEMBER"/>
    <property type="match status" value="1"/>
</dbReference>
<dbReference type="GO" id="GO:0005737">
    <property type="term" value="C:cytoplasm"/>
    <property type="evidence" value="ECO:0007669"/>
    <property type="project" value="TreeGrafter"/>
</dbReference>
<dbReference type="Gene3D" id="3.40.50.2020">
    <property type="match status" value="2"/>
</dbReference>
<dbReference type="EC" id="2.7.6.1" evidence="3"/>
<keyword evidence="9" id="KW-0067">ATP-binding</keyword>
<keyword evidence="10" id="KW-0460">Magnesium</keyword>
<keyword evidence="7" id="KW-0547">Nucleotide-binding</keyword>
<dbReference type="GO" id="GO:0006164">
    <property type="term" value="P:purine nucleotide biosynthetic process"/>
    <property type="evidence" value="ECO:0007669"/>
    <property type="project" value="TreeGrafter"/>
</dbReference>
<evidence type="ECO:0000256" key="4">
    <source>
        <dbReference type="ARBA" id="ARBA00022679"/>
    </source>
</evidence>
<dbReference type="Pfam" id="PF13793">
    <property type="entry name" value="Pribosyltran_N"/>
    <property type="match status" value="1"/>
</dbReference>
<evidence type="ECO:0000256" key="10">
    <source>
        <dbReference type="ARBA" id="ARBA00022842"/>
    </source>
</evidence>
<evidence type="ECO:0000256" key="5">
    <source>
        <dbReference type="ARBA" id="ARBA00022723"/>
    </source>
</evidence>
<comment type="similarity">
    <text evidence="2">Belongs to the ribose-phosphate pyrophosphokinase family.</text>
</comment>
<dbReference type="InterPro" id="IPR029099">
    <property type="entry name" value="Pribosyltran_N"/>
</dbReference>
<dbReference type="NCBIfam" id="TIGR01251">
    <property type="entry name" value="ribP_PPkin"/>
    <property type="match status" value="1"/>
</dbReference>
<dbReference type="SMART" id="SM01400">
    <property type="entry name" value="Pribosyltran_N"/>
    <property type="match status" value="1"/>
</dbReference>
<dbReference type="Pfam" id="PF14572">
    <property type="entry name" value="Pribosyl_synth"/>
    <property type="match status" value="1"/>
</dbReference>
<keyword evidence="5" id="KW-0479">Metal-binding</keyword>
<keyword evidence="8" id="KW-0418">Kinase</keyword>
<dbReference type="GO" id="GO:0004749">
    <property type="term" value="F:ribose phosphate diphosphokinase activity"/>
    <property type="evidence" value="ECO:0007669"/>
    <property type="project" value="UniProtKB-EC"/>
</dbReference>
<evidence type="ECO:0000256" key="2">
    <source>
        <dbReference type="ARBA" id="ARBA00006478"/>
    </source>
</evidence>
<reference evidence="13" key="1">
    <citation type="journal article" date="2012" name="Proc. Natl. Acad. Sci. U.S.A.">
        <title>Antigenic diversity is generated by distinct evolutionary mechanisms in African trypanosome species.</title>
        <authorList>
            <person name="Jackson A.P."/>
            <person name="Berry A."/>
            <person name="Aslett M."/>
            <person name="Allison H.C."/>
            <person name="Burton P."/>
            <person name="Vavrova-Anderson J."/>
            <person name="Brown R."/>
            <person name="Browne H."/>
            <person name="Corton N."/>
            <person name="Hauser H."/>
            <person name="Gamble J."/>
            <person name="Gilderthorp R."/>
            <person name="Marcello L."/>
            <person name="McQuillan J."/>
            <person name="Otto T.D."/>
            <person name="Quail M.A."/>
            <person name="Sanders M.J."/>
            <person name="van Tonder A."/>
            <person name="Ginger M.L."/>
            <person name="Field M.C."/>
            <person name="Barry J.D."/>
            <person name="Hertz-Fowler C."/>
            <person name="Berriman M."/>
        </authorList>
    </citation>
    <scope>NUCLEOTIDE SEQUENCE</scope>
    <source>
        <strain evidence="13">Y486</strain>
    </source>
</reference>
<evidence type="ECO:0000256" key="9">
    <source>
        <dbReference type="ARBA" id="ARBA00022840"/>
    </source>
</evidence>
<gene>
    <name evidence="13" type="ORF">TVY486_0502330</name>
</gene>
<dbReference type="GO" id="GO:0006015">
    <property type="term" value="P:5-phosphoribose 1-diphosphate biosynthetic process"/>
    <property type="evidence" value="ECO:0007669"/>
    <property type="project" value="TreeGrafter"/>
</dbReference>
<evidence type="ECO:0000256" key="11">
    <source>
        <dbReference type="ARBA" id="ARBA00049535"/>
    </source>
</evidence>
<dbReference type="InterPro" id="IPR005946">
    <property type="entry name" value="Rib-P_diPkinase"/>
</dbReference>
<dbReference type="GO" id="GO:0005524">
    <property type="term" value="F:ATP binding"/>
    <property type="evidence" value="ECO:0007669"/>
    <property type="project" value="UniProtKB-KW"/>
</dbReference>
<evidence type="ECO:0000256" key="6">
    <source>
        <dbReference type="ARBA" id="ARBA00022727"/>
    </source>
</evidence>
<keyword evidence="6" id="KW-0545">Nucleotide biosynthesis</keyword>
<dbReference type="GO" id="GO:0016301">
    <property type="term" value="F:kinase activity"/>
    <property type="evidence" value="ECO:0007669"/>
    <property type="project" value="UniProtKB-KW"/>
</dbReference>
<evidence type="ECO:0000256" key="3">
    <source>
        <dbReference type="ARBA" id="ARBA00013247"/>
    </source>
</evidence>
<dbReference type="FunFam" id="3.40.50.2020:FF:000007">
    <property type="entry name" value="Ribose-phosphate pyrophosphokinase"/>
    <property type="match status" value="1"/>
</dbReference>
<dbReference type="GO" id="GO:0002189">
    <property type="term" value="C:ribose phosphate diphosphokinase complex"/>
    <property type="evidence" value="ECO:0007669"/>
    <property type="project" value="TreeGrafter"/>
</dbReference>
<evidence type="ECO:0000313" key="13">
    <source>
        <dbReference type="EMBL" id="CCC48029.1"/>
    </source>
</evidence>
<accession>G0TVR3</accession>
<evidence type="ECO:0000259" key="12">
    <source>
        <dbReference type="Pfam" id="PF13793"/>
    </source>
</evidence>
<comment type="catalytic activity">
    <reaction evidence="11">
        <text>D-ribose 5-phosphate + ATP = 5-phospho-alpha-D-ribose 1-diphosphate + AMP + H(+)</text>
        <dbReference type="Rhea" id="RHEA:15609"/>
        <dbReference type="ChEBI" id="CHEBI:15378"/>
        <dbReference type="ChEBI" id="CHEBI:30616"/>
        <dbReference type="ChEBI" id="CHEBI:58017"/>
        <dbReference type="ChEBI" id="CHEBI:78346"/>
        <dbReference type="ChEBI" id="CHEBI:456215"/>
        <dbReference type="EC" id="2.7.6.1"/>
    </reaction>
</comment>
<evidence type="ECO:0000256" key="8">
    <source>
        <dbReference type="ARBA" id="ARBA00022777"/>
    </source>
</evidence>
<evidence type="ECO:0000256" key="1">
    <source>
        <dbReference type="ARBA" id="ARBA00004996"/>
    </source>
</evidence>
<sequence>MSVTHSGVAAGDKTVLCQHLTDIENAYYYDSGKSMTAVHPADGTVSPRRGKDMGSVCIVAGNGNRPLAEAVALLMGIPTHNTTVTQRANGEVNVRICESVLGADVYIIQSTSGNGLIDVNTALMELLLLIRKMRLSNAKRVTAIITYFAYSRQDRKHSVRGPISAAAVAQMLTTAGVDRVTTVDLHSGQIQGFFGNVPLDNLLLYREFAQYFSGKPWFNRDNMSIVALSAGSVKRARLLADTLHIERIATIMRRSNAAGLITLQTVGEVEGLICIVVSGVCDTGEELIRASELLKSQGAAKVVGCCTHGIMTPPCTQRLNGCEELEELVVSDSIPQEEHMKLVPKLKVLTIAPLIASVVLKYMQDASLCPLFDAPTDTV</sequence>
<dbReference type="InterPro" id="IPR000836">
    <property type="entry name" value="PRTase_dom"/>
</dbReference>
<proteinExistence type="inferred from homology"/>
<dbReference type="SUPFAM" id="SSF53271">
    <property type="entry name" value="PRTase-like"/>
    <property type="match status" value="2"/>
</dbReference>
<dbReference type="PANTHER" id="PTHR10210:SF32">
    <property type="entry name" value="RIBOSE-PHOSPHATE PYROPHOSPHOKINASE 2"/>
    <property type="match status" value="1"/>
</dbReference>